<comment type="function">
    <text evidence="2 11">Catalyzes the ADP transfer from ATP to D-glycero-beta-D-manno-heptose 1-phosphate, yielding ADP-D-glycero-beta-D-manno-heptose.</text>
</comment>
<dbReference type="InterPro" id="IPR023030">
    <property type="entry name" value="Bifunc_HldE"/>
</dbReference>
<dbReference type="Gene3D" id="3.40.1190.20">
    <property type="match status" value="1"/>
</dbReference>
<keyword evidence="8 11" id="KW-0511">Multifunctional enzyme</keyword>
<evidence type="ECO:0000256" key="2">
    <source>
        <dbReference type="ARBA" id="ARBA00003753"/>
    </source>
</evidence>
<comment type="caution">
    <text evidence="15">The sequence shown here is derived from an EMBL/GenBank/DDBJ whole genome shotgun (WGS) entry which is preliminary data.</text>
</comment>
<keyword evidence="12" id="KW-0175">Coiled coil</keyword>
<evidence type="ECO:0000256" key="8">
    <source>
        <dbReference type="ARBA" id="ARBA00023268"/>
    </source>
</evidence>
<dbReference type="InterPro" id="IPR011913">
    <property type="entry name" value="RfaE_dom_I"/>
</dbReference>
<dbReference type="EMBL" id="JAGIBU010000004">
    <property type="protein sequence ID" value="MBS7824861.1"/>
    <property type="molecule type" value="Genomic_DNA"/>
</dbReference>
<evidence type="ECO:0000256" key="4">
    <source>
        <dbReference type="ARBA" id="ARBA00022695"/>
    </source>
</evidence>
<dbReference type="NCBIfam" id="NF008454">
    <property type="entry name" value="PRK11316.1"/>
    <property type="match status" value="1"/>
</dbReference>
<feature type="region of interest" description="Ribokinase" evidence="11">
    <location>
        <begin position="1"/>
        <end position="310"/>
    </location>
</feature>
<evidence type="ECO:0000256" key="7">
    <source>
        <dbReference type="ARBA" id="ARBA00022840"/>
    </source>
</evidence>
<keyword evidence="9 11" id="KW-0119">Carbohydrate metabolism</keyword>
<evidence type="ECO:0000256" key="6">
    <source>
        <dbReference type="ARBA" id="ARBA00022777"/>
    </source>
</evidence>
<dbReference type="RefSeq" id="WP_213404030.1">
    <property type="nucleotide sequence ID" value="NZ_JAGIBT010000005.1"/>
</dbReference>
<dbReference type="NCBIfam" id="TIGR02198">
    <property type="entry name" value="rfaE_dom_I"/>
    <property type="match status" value="1"/>
</dbReference>
<evidence type="ECO:0000256" key="3">
    <source>
        <dbReference type="ARBA" id="ARBA00022679"/>
    </source>
</evidence>
<dbReference type="PANTHER" id="PTHR46969">
    <property type="entry name" value="BIFUNCTIONAL PROTEIN HLDE"/>
    <property type="match status" value="1"/>
</dbReference>
<dbReference type="SUPFAM" id="SSF52374">
    <property type="entry name" value="Nucleotidylyl transferase"/>
    <property type="match status" value="1"/>
</dbReference>
<comment type="pathway">
    <text evidence="11">Nucleotide-sugar biosynthesis; ADP-L-glycero-beta-D-manno-heptose biosynthesis; ADP-L-glycero-beta-D-manno-heptose from D-glycero-beta-D-manno-heptose 7-phosphate: step 1/4.</text>
</comment>
<feature type="domain" description="Carbohydrate kinase PfkB" evidence="13">
    <location>
        <begin position="5"/>
        <end position="296"/>
    </location>
</feature>
<dbReference type="AlphaFoldDB" id="A0AB35BYR6"/>
<dbReference type="Pfam" id="PF01467">
    <property type="entry name" value="CTP_transf_like"/>
    <property type="match status" value="1"/>
</dbReference>
<keyword evidence="7 11" id="KW-0067">ATP-binding</keyword>
<protein>
    <recommendedName>
        <fullName evidence="11">Bifunctional protein HldE</fullName>
    </recommendedName>
    <domain>
        <recommendedName>
            <fullName evidence="11">D-beta-D-heptose 7-phosphate kinase</fullName>
            <ecNumber evidence="11">2.7.1.167</ecNumber>
        </recommendedName>
        <alternativeName>
            <fullName evidence="11">D-beta-D-heptose 7-phosphotransferase</fullName>
        </alternativeName>
        <alternativeName>
            <fullName evidence="11">D-glycero-beta-D-manno-heptose-7-phosphate kinase</fullName>
        </alternativeName>
    </domain>
    <domain>
        <recommendedName>
            <fullName evidence="11">D-beta-D-heptose 1-phosphate adenylyltransferase</fullName>
            <ecNumber evidence="11">2.7.7.70</ecNumber>
        </recommendedName>
        <alternativeName>
            <fullName evidence="11">D-glycero-beta-D-manno-heptose 1-phosphate adenylyltransferase</fullName>
        </alternativeName>
    </domain>
</protein>
<comment type="similarity">
    <text evidence="11">In the C-terminal section; belongs to the cytidylyltransferase family.</text>
</comment>
<comment type="similarity">
    <text evidence="11">In the N-terminal section; belongs to the carbohydrate kinase PfkB family.</text>
</comment>
<dbReference type="InterPro" id="IPR004821">
    <property type="entry name" value="Cyt_trans-like"/>
</dbReference>
<dbReference type="InterPro" id="IPR014729">
    <property type="entry name" value="Rossmann-like_a/b/a_fold"/>
</dbReference>
<dbReference type="Gene3D" id="3.40.50.620">
    <property type="entry name" value="HUPs"/>
    <property type="match status" value="1"/>
</dbReference>
<dbReference type="Pfam" id="PF00294">
    <property type="entry name" value="PfkB"/>
    <property type="match status" value="1"/>
</dbReference>
<dbReference type="GO" id="GO:0033785">
    <property type="term" value="F:heptose 7-phosphate kinase activity"/>
    <property type="evidence" value="ECO:0007669"/>
    <property type="project" value="UniProtKB-UniRule"/>
</dbReference>
<dbReference type="NCBIfam" id="TIGR00125">
    <property type="entry name" value="cyt_tran_rel"/>
    <property type="match status" value="1"/>
</dbReference>
<feature type="domain" description="Cytidyltransferase-like" evidence="14">
    <location>
        <begin position="338"/>
        <end position="433"/>
    </location>
</feature>
<keyword evidence="6 11" id="KW-0418">Kinase</keyword>
<comment type="function">
    <text evidence="1 11">Catalyzes the phosphorylation of D-glycero-D-manno-heptose 7-phosphate at the C-1 position to selectively form D-glycero-beta-D-manno-heptose-1,7-bisphosphate.</text>
</comment>
<feature type="active site" evidence="11">
    <location>
        <position position="258"/>
    </location>
</feature>
<comment type="subunit">
    <text evidence="11">Homodimer.</text>
</comment>
<gene>
    <name evidence="11 15" type="primary">hldE</name>
    <name evidence="15" type="ORF">J7561_06535</name>
</gene>
<comment type="catalytic activity">
    <reaction evidence="11">
        <text>D-glycero-beta-D-manno-heptose 7-phosphate + ATP = D-glycero-beta-D-manno-heptose 1,7-bisphosphate + ADP + H(+)</text>
        <dbReference type="Rhea" id="RHEA:27473"/>
        <dbReference type="ChEBI" id="CHEBI:15378"/>
        <dbReference type="ChEBI" id="CHEBI:30616"/>
        <dbReference type="ChEBI" id="CHEBI:60204"/>
        <dbReference type="ChEBI" id="CHEBI:60208"/>
        <dbReference type="ChEBI" id="CHEBI:456216"/>
        <dbReference type="EC" id="2.7.1.167"/>
    </reaction>
</comment>
<dbReference type="InterPro" id="IPR011914">
    <property type="entry name" value="RfaE_dom_II"/>
</dbReference>
<dbReference type="PANTHER" id="PTHR46969:SF1">
    <property type="entry name" value="BIFUNCTIONAL PROTEIN HLDE"/>
    <property type="match status" value="1"/>
</dbReference>
<feature type="binding site" evidence="11">
    <location>
        <begin position="189"/>
        <end position="192"/>
    </location>
    <ligand>
        <name>ATP</name>
        <dbReference type="ChEBI" id="CHEBI:30616"/>
    </ligand>
</feature>
<comment type="catalytic activity">
    <reaction evidence="10 11">
        <text>D-glycero-beta-D-manno-heptose 1-phosphate + ATP + H(+) = ADP-D-glycero-beta-D-manno-heptose + diphosphate</text>
        <dbReference type="Rhea" id="RHEA:27465"/>
        <dbReference type="ChEBI" id="CHEBI:15378"/>
        <dbReference type="ChEBI" id="CHEBI:30616"/>
        <dbReference type="ChEBI" id="CHEBI:33019"/>
        <dbReference type="ChEBI" id="CHEBI:59967"/>
        <dbReference type="ChEBI" id="CHEBI:61593"/>
        <dbReference type="EC" id="2.7.7.70"/>
    </reaction>
</comment>
<dbReference type="GO" id="GO:0005524">
    <property type="term" value="F:ATP binding"/>
    <property type="evidence" value="ECO:0007669"/>
    <property type="project" value="UniProtKB-UniRule"/>
</dbReference>
<proteinExistence type="inferred from homology"/>
<keyword evidence="3 11" id="KW-0808">Transferase</keyword>
<dbReference type="EC" id="2.7.1.167" evidence="11"/>
<dbReference type="CDD" id="cd01172">
    <property type="entry name" value="RfaE_like"/>
    <property type="match status" value="1"/>
</dbReference>
<dbReference type="GO" id="GO:0005829">
    <property type="term" value="C:cytosol"/>
    <property type="evidence" value="ECO:0007669"/>
    <property type="project" value="TreeGrafter"/>
</dbReference>
<feature type="coiled-coil region" evidence="12">
    <location>
        <begin position="312"/>
        <end position="339"/>
    </location>
</feature>
<reference evidence="15" key="1">
    <citation type="submission" date="2021-03" db="EMBL/GenBank/DDBJ databases">
        <title>Identification and antibiotic profiling of Wohlfahrtiimonas chitiniclastica, an underestimated human pathogen.</title>
        <authorList>
            <person name="Kopf A."/>
            <person name="Bunk B."/>
            <person name="Coldewey S."/>
            <person name="Gunzer F."/>
            <person name="Riedel T."/>
            <person name="Schroettner P."/>
        </authorList>
    </citation>
    <scope>NUCLEOTIDE SEQUENCE</scope>
    <source>
        <strain evidence="15">DSM 100917</strain>
    </source>
</reference>
<dbReference type="InterPro" id="IPR029056">
    <property type="entry name" value="Ribokinase-like"/>
</dbReference>
<dbReference type="InterPro" id="IPR011611">
    <property type="entry name" value="PfkB_dom"/>
</dbReference>
<dbReference type="HAMAP" id="MF_01603">
    <property type="entry name" value="HldE"/>
    <property type="match status" value="1"/>
</dbReference>
<sequence length="470" mass="51125">MSQALITVIGDLMLDRYWFGAAKRISPEAPIPVINIQETEDRLGGAANVALNLRSLDQSVVLAGAIGNDADGERFMALCNAHHIPTECWTNHAHPTITKLRIISRQQHMLRCDFEEAGITHQTDAEYHARLLKWIEQSAIVILSDYQKGFLSDPATYIAHAKAHNIPVIIDPKGLDFTKYRGATLLTPNRSEFEAVVGICPTEEVFIAKAEALRAELDLTALLITRSEEGMTLIQADEAPFTIPAKAQDVYDVTGAGDTVIATLAAMLAEGKPLTEAAVIANIAASIVVGKLGASQVTVDELNAAITSRERAHHLVLTLDELQAELKAARANNETIVMTNGCFDILHKGHVTYLNEARQLGDRLIVALNSDRSIKALKGDNRPIMDQESRATVLASLSAVDWVIMFDEETPENLINTLLPDVLVKGSDYTVDQIAGANAVLNNGGRVELLSFVDGYSTTKAIEKIKHNSK</sequence>
<evidence type="ECO:0000256" key="10">
    <source>
        <dbReference type="ARBA" id="ARBA00047428"/>
    </source>
</evidence>
<accession>A0AB35BYR6</accession>
<evidence type="ECO:0000256" key="11">
    <source>
        <dbReference type="HAMAP-Rule" id="MF_01603"/>
    </source>
</evidence>
<evidence type="ECO:0000256" key="9">
    <source>
        <dbReference type="ARBA" id="ARBA00023277"/>
    </source>
</evidence>
<comment type="pathway">
    <text evidence="11">Nucleotide-sugar biosynthesis; ADP-L-glycero-beta-D-manno-heptose biosynthesis; ADP-L-glycero-beta-D-manno-heptose from D-glycero-beta-D-manno-heptose 7-phosphate: step 3/4.</text>
</comment>
<dbReference type="GO" id="GO:0016773">
    <property type="term" value="F:phosphotransferase activity, alcohol group as acceptor"/>
    <property type="evidence" value="ECO:0007669"/>
    <property type="project" value="InterPro"/>
</dbReference>
<keyword evidence="5 11" id="KW-0547">Nucleotide-binding</keyword>
<evidence type="ECO:0000313" key="16">
    <source>
        <dbReference type="Proteomes" id="UP000680020"/>
    </source>
</evidence>
<dbReference type="GO" id="GO:0033786">
    <property type="term" value="F:heptose-1-phosphate adenylyltransferase activity"/>
    <property type="evidence" value="ECO:0007669"/>
    <property type="project" value="UniProtKB-UniRule"/>
</dbReference>
<keyword evidence="4 11" id="KW-0548">Nucleotidyltransferase</keyword>
<evidence type="ECO:0000259" key="14">
    <source>
        <dbReference type="Pfam" id="PF01467"/>
    </source>
</evidence>
<dbReference type="FunFam" id="3.40.1190.20:FF:000002">
    <property type="entry name" value="Bifunctional protein HldE"/>
    <property type="match status" value="1"/>
</dbReference>
<evidence type="ECO:0000313" key="15">
    <source>
        <dbReference type="EMBL" id="MBS7824861.1"/>
    </source>
</evidence>
<evidence type="ECO:0000256" key="1">
    <source>
        <dbReference type="ARBA" id="ARBA00002319"/>
    </source>
</evidence>
<evidence type="ECO:0000259" key="13">
    <source>
        <dbReference type="Pfam" id="PF00294"/>
    </source>
</evidence>
<dbReference type="EC" id="2.7.7.70" evidence="11"/>
<dbReference type="Proteomes" id="UP000680020">
    <property type="component" value="Unassembled WGS sequence"/>
</dbReference>
<evidence type="ECO:0000256" key="5">
    <source>
        <dbReference type="ARBA" id="ARBA00022741"/>
    </source>
</evidence>
<feature type="region of interest" description="Cytidylyltransferase" evidence="11">
    <location>
        <begin position="338"/>
        <end position="470"/>
    </location>
</feature>
<name>A0AB35BYR6_9GAMM</name>
<evidence type="ECO:0000256" key="12">
    <source>
        <dbReference type="SAM" id="Coils"/>
    </source>
</evidence>
<dbReference type="SUPFAM" id="SSF53613">
    <property type="entry name" value="Ribokinase-like"/>
    <property type="match status" value="1"/>
</dbReference>
<organism evidence="15 16">
    <name type="scientific">Wohlfahrtiimonas chitiniclastica</name>
    <dbReference type="NCBI Taxonomy" id="400946"/>
    <lineage>
        <taxon>Bacteria</taxon>
        <taxon>Pseudomonadati</taxon>
        <taxon>Pseudomonadota</taxon>
        <taxon>Gammaproteobacteria</taxon>
        <taxon>Cardiobacteriales</taxon>
        <taxon>Ignatzschineriaceae</taxon>
        <taxon>Wohlfahrtiimonas</taxon>
    </lineage>
</organism>
<dbReference type="NCBIfam" id="TIGR02199">
    <property type="entry name" value="rfaE_dom_II"/>
    <property type="match status" value="1"/>
</dbReference>